<proteinExistence type="predicted"/>
<evidence type="ECO:0000256" key="1">
    <source>
        <dbReference type="SAM" id="MobiDB-lite"/>
    </source>
</evidence>
<name>A0AAU7ZND3_9BACT</name>
<evidence type="ECO:0000256" key="2">
    <source>
        <dbReference type="SAM" id="SignalP"/>
    </source>
</evidence>
<evidence type="ECO:0008006" key="4">
    <source>
        <dbReference type="Google" id="ProtNLM"/>
    </source>
</evidence>
<dbReference type="RefSeq" id="WP_353063307.1">
    <property type="nucleotide sequence ID" value="NZ_CP132942.1"/>
</dbReference>
<dbReference type="InterPro" id="IPR011050">
    <property type="entry name" value="Pectin_lyase_fold/virulence"/>
</dbReference>
<sequence length="447" mass="46949">MLTRLLLFIVLFTPLFSLTTHAATSTAASCNLSDVQTAVNAAAAGDTVMLPACSQTNWSSTLTITKGITLEGAGQGQTILGDNVSKGGSSCSGGGPLVAWSVNAPNSLRMTGLTIVGVATDPGVCQRGHITVGGSTHSMRLDHLTINPAQTVGIFIDGDIWGLIDHLTHVGTFVNGVRVEHVNWNGTSNDAWGDQSWAAAINYGSAEGVYIEDSSFTSTDPNFIGGATDCFSGGHLIFRHNTVSMYNNQSHGADSDQRHRACRWQEVYNNTYTYSNVNNLAFINWIRGGTGVFYNNTITAAGYTNKIVQAVNCRDASAGCGGGPNYTPWGACDGSSSYDQNSNGGYRCVDQPGSGTSKLLGPDPSGTTITPANTWVGNILDPIYVWGNTLNGSSNNTTSGSTNVSASRDYYVGTARPNYTAYTYPHPLQGGSGSAPIPPNNLQATPQ</sequence>
<feature type="region of interest" description="Disordered" evidence="1">
    <location>
        <begin position="423"/>
        <end position="447"/>
    </location>
</feature>
<evidence type="ECO:0000313" key="3">
    <source>
        <dbReference type="EMBL" id="XCB32459.1"/>
    </source>
</evidence>
<dbReference type="PROSITE" id="PS51257">
    <property type="entry name" value="PROKAR_LIPOPROTEIN"/>
    <property type="match status" value="1"/>
</dbReference>
<organism evidence="3">
    <name type="scientific">Tunturiibacter psychrotolerans</name>
    <dbReference type="NCBI Taxonomy" id="3069686"/>
    <lineage>
        <taxon>Bacteria</taxon>
        <taxon>Pseudomonadati</taxon>
        <taxon>Acidobacteriota</taxon>
        <taxon>Terriglobia</taxon>
        <taxon>Terriglobales</taxon>
        <taxon>Acidobacteriaceae</taxon>
        <taxon>Tunturiibacter</taxon>
    </lineage>
</organism>
<dbReference type="AlphaFoldDB" id="A0AAU7ZND3"/>
<dbReference type="SUPFAM" id="SSF51126">
    <property type="entry name" value="Pectin lyase-like"/>
    <property type="match status" value="1"/>
</dbReference>
<dbReference type="EMBL" id="CP132942">
    <property type="protein sequence ID" value="XCB32459.1"/>
    <property type="molecule type" value="Genomic_DNA"/>
</dbReference>
<protein>
    <recommendedName>
        <fullName evidence="4">Right-handed parallel beta-helix repeat-containing protein</fullName>
    </recommendedName>
</protein>
<accession>A0AAU7ZND3</accession>
<reference evidence="3" key="1">
    <citation type="submission" date="2023-08" db="EMBL/GenBank/DDBJ databases">
        <authorList>
            <person name="Messyasz A."/>
            <person name="Mannisto M.K."/>
            <person name="Kerkhof L.J."/>
            <person name="Haggblom M."/>
        </authorList>
    </citation>
    <scope>NUCLEOTIDE SEQUENCE</scope>
    <source>
        <strain evidence="3">X5P6</strain>
    </source>
</reference>
<feature type="signal peptide" evidence="2">
    <location>
        <begin position="1"/>
        <end position="22"/>
    </location>
</feature>
<feature type="chain" id="PRO_5043997777" description="Right-handed parallel beta-helix repeat-containing protein" evidence="2">
    <location>
        <begin position="23"/>
        <end position="447"/>
    </location>
</feature>
<reference evidence="3" key="2">
    <citation type="journal article" date="2024" name="Environ. Microbiol.">
        <title>Genome analysis and description of Tunturibacter gen. nov. expands the diversity of Terriglobia in tundra soils.</title>
        <authorList>
            <person name="Messyasz A."/>
            <person name="Mannisto M.K."/>
            <person name="Kerkhof L.J."/>
            <person name="Haggblom M.M."/>
        </authorList>
    </citation>
    <scope>NUCLEOTIDE SEQUENCE</scope>
    <source>
        <strain evidence="3">X5P6</strain>
    </source>
</reference>
<dbReference type="KEGG" id="tpsc:RBB77_18750"/>
<gene>
    <name evidence="3" type="ORF">RBB77_18750</name>
</gene>
<keyword evidence="2" id="KW-0732">Signal</keyword>